<dbReference type="InterPro" id="IPR027417">
    <property type="entry name" value="P-loop_NTPase"/>
</dbReference>
<dbReference type="PANTHER" id="PTHR43261">
    <property type="entry name" value="TRANSLATION ELONGATION FACTOR G-RELATED"/>
    <property type="match status" value="1"/>
</dbReference>
<dbReference type="GO" id="GO:0003924">
    <property type="term" value="F:GTPase activity"/>
    <property type="evidence" value="ECO:0007669"/>
    <property type="project" value="InterPro"/>
</dbReference>
<name>F1T6T6_9ACTN</name>
<dbReference type="Gene3D" id="2.40.30.10">
    <property type="entry name" value="Translation factors"/>
    <property type="match status" value="1"/>
</dbReference>
<dbReference type="InterPro" id="IPR020568">
    <property type="entry name" value="Ribosomal_Su5_D2-typ_SF"/>
</dbReference>
<dbReference type="SUPFAM" id="SSF54980">
    <property type="entry name" value="EF-G C-terminal domain-like"/>
    <property type="match status" value="2"/>
</dbReference>
<protein>
    <submittedName>
        <fullName evidence="4">Putative translation elongation factor G</fullName>
    </submittedName>
</protein>
<feature type="domain" description="Tr-type G" evidence="3">
    <location>
        <begin position="12"/>
        <end position="283"/>
    </location>
</feature>
<keyword evidence="4" id="KW-0648">Protein biosynthesis</keyword>
<dbReference type="InterPro" id="IPR000795">
    <property type="entry name" value="T_Tr_GTP-bd_dom"/>
</dbReference>
<dbReference type="InterPro" id="IPR047872">
    <property type="entry name" value="EFG_IV"/>
</dbReference>
<dbReference type="Gene3D" id="3.30.70.240">
    <property type="match status" value="1"/>
</dbReference>
<dbReference type="GO" id="GO:0005525">
    <property type="term" value="F:GTP binding"/>
    <property type="evidence" value="ECO:0007669"/>
    <property type="project" value="UniProtKB-KW"/>
</dbReference>
<evidence type="ECO:0000313" key="5">
    <source>
        <dbReference type="Proteomes" id="UP000005947"/>
    </source>
</evidence>
<evidence type="ECO:0000313" key="4">
    <source>
        <dbReference type="EMBL" id="EGF22811.1"/>
    </source>
</evidence>
<dbReference type="InterPro" id="IPR041095">
    <property type="entry name" value="EFG_II"/>
</dbReference>
<gene>
    <name evidence="4" type="ORF">HMPREF0091_11137</name>
</gene>
<accession>F1T6T6</accession>
<dbReference type="InterPro" id="IPR053905">
    <property type="entry name" value="EF-G-like_DII"/>
</dbReference>
<dbReference type="Gene3D" id="3.30.70.870">
    <property type="entry name" value="Elongation Factor G (Translational Gtpase), domain 3"/>
    <property type="match status" value="1"/>
</dbReference>
<dbReference type="PROSITE" id="PS51722">
    <property type="entry name" value="G_TR_2"/>
    <property type="match status" value="1"/>
</dbReference>
<dbReference type="Pfam" id="PF14492">
    <property type="entry name" value="EFG_III"/>
    <property type="match status" value="1"/>
</dbReference>
<dbReference type="GO" id="GO:0003746">
    <property type="term" value="F:translation elongation factor activity"/>
    <property type="evidence" value="ECO:0007669"/>
    <property type="project" value="UniProtKB-KW"/>
</dbReference>
<dbReference type="InterPro" id="IPR014721">
    <property type="entry name" value="Ribsml_uS5_D2-typ_fold_subgr"/>
</dbReference>
<proteinExistence type="predicted"/>
<keyword evidence="4" id="KW-0251">Elongation factor</keyword>
<dbReference type="PANTHER" id="PTHR43261:SF6">
    <property type="entry name" value="ELONGATION FACTOR G-LIKE PROTEIN"/>
    <property type="match status" value="1"/>
</dbReference>
<dbReference type="SMART" id="SM00838">
    <property type="entry name" value="EFG_C"/>
    <property type="match status" value="1"/>
</dbReference>
<keyword evidence="1" id="KW-0547">Nucleotide-binding</keyword>
<dbReference type="InterPro" id="IPR005517">
    <property type="entry name" value="Transl_elong_EFG/EF2_IV"/>
</dbReference>
<dbReference type="eggNOG" id="COG0480">
    <property type="taxonomic scope" value="Bacteria"/>
</dbReference>
<dbReference type="Pfam" id="PF00009">
    <property type="entry name" value="GTP_EFTU"/>
    <property type="match status" value="1"/>
</dbReference>
<keyword evidence="2" id="KW-0342">GTP-binding</keyword>
<sequence>MLLGGSMVQEISQVKNLALVGQGGVGKTMLAEAALHLSGKTSRLGGHAGTKPTLDYDREEGARGFSISTTLAPITWHSSCINVLDAPCYPDFVGDAYGALSAAETAVFVIDASSGPGAITTRLWYAAQDLSLARALFINRLDRSDADWQTALDRARELYGDRLVPVTMPMGSGENFLGIIDVIHMRARSLKDGVIHEDDIPQAYQAAADAARAQLIEFVVEIDDDLMMKYLEGEAVTQEELENLLGKALVARTFVPVFAGACVREEGVTSLLNAIDEWFPSMSDFGRIPLINGEELDISPDDTRPVAFVFKSLNDAQNGRLSFVKVLAGTIAPSCELICARTRKKERLGHLYHMCGKELLEVKEVAAGDVCVVPKLDVQTGDTLSATGKVEAASFRFPNSLYRVAIEPDERGSEGKIFAFIEKSAAADPTLHVDRDEETGQTIVSAIGEAQVAVLLDRLQARTGLHAHVVALRIAYRETIRRVASAQGRYKKQTGGAGQYGDCWLRVEPNPDKGYEFIDEVVGGHIPRGFIPAIDKGVQECLHEGVLAGYPMIDLKVAVYEGSYHPVDSNEMAFKTAARLAFQKAVSQAEAVLLEPMAHMRITVPDSYAGSVMGDISASRGRVEGMDACRAQGYQGSTTIEATVPYAEVVDYATRLRSLSRGTGEYELSVSGYEQVPHDIQQKLADEYARRRSEGR</sequence>
<dbReference type="SUPFAM" id="SSF52540">
    <property type="entry name" value="P-loop containing nucleoside triphosphate hydrolases"/>
    <property type="match status" value="1"/>
</dbReference>
<dbReference type="InterPro" id="IPR035647">
    <property type="entry name" value="EFG_III/V"/>
</dbReference>
<evidence type="ECO:0000256" key="1">
    <source>
        <dbReference type="ARBA" id="ARBA00022741"/>
    </source>
</evidence>
<dbReference type="InterPro" id="IPR000640">
    <property type="entry name" value="EFG_V-like"/>
</dbReference>
<dbReference type="FunFam" id="3.30.230.10:FF:000003">
    <property type="entry name" value="Elongation factor G"/>
    <property type="match status" value="1"/>
</dbReference>
<dbReference type="NCBIfam" id="NF009381">
    <property type="entry name" value="PRK12740.1-5"/>
    <property type="match status" value="1"/>
</dbReference>
<evidence type="ECO:0000259" key="3">
    <source>
        <dbReference type="PROSITE" id="PS51722"/>
    </source>
</evidence>
<dbReference type="GO" id="GO:0032790">
    <property type="term" value="P:ribosome disassembly"/>
    <property type="evidence" value="ECO:0007669"/>
    <property type="project" value="TreeGrafter"/>
</dbReference>
<comment type="caution">
    <text evidence="4">The sequence shown here is derived from an EMBL/GenBank/DDBJ whole genome shotgun (WGS) entry which is preliminary data.</text>
</comment>
<dbReference type="Pfam" id="PF00679">
    <property type="entry name" value="EFG_C"/>
    <property type="match status" value="1"/>
</dbReference>
<evidence type="ECO:0000256" key="2">
    <source>
        <dbReference type="ARBA" id="ARBA00023134"/>
    </source>
</evidence>
<dbReference type="Gene3D" id="3.30.230.10">
    <property type="match status" value="1"/>
</dbReference>
<keyword evidence="5" id="KW-1185">Reference proteome</keyword>
<dbReference type="CDD" id="cd01434">
    <property type="entry name" value="EFG_mtEFG1_IV"/>
    <property type="match status" value="1"/>
</dbReference>
<dbReference type="EMBL" id="ACGK02000004">
    <property type="protein sequence ID" value="EGF22811.1"/>
    <property type="molecule type" value="Genomic_DNA"/>
</dbReference>
<dbReference type="SMART" id="SM00889">
    <property type="entry name" value="EFG_IV"/>
    <property type="match status" value="1"/>
</dbReference>
<dbReference type="Gene3D" id="3.40.50.300">
    <property type="entry name" value="P-loop containing nucleotide triphosphate hydrolases"/>
    <property type="match status" value="1"/>
</dbReference>
<dbReference type="AlphaFoldDB" id="F1T6T6"/>
<dbReference type="CDD" id="cd03713">
    <property type="entry name" value="EFG_mtEFG_C"/>
    <property type="match status" value="1"/>
</dbReference>
<dbReference type="Pfam" id="PF03764">
    <property type="entry name" value="EFG_IV"/>
    <property type="match status" value="1"/>
</dbReference>
<dbReference type="FunFam" id="3.30.70.240:FF:000001">
    <property type="entry name" value="Elongation factor G"/>
    <property type="match status" value="1"/>
</dbReference>
<organism evidence="4 5">
    <name type="scientific">Fannyhessea vaginae DSM 15829</name>
    <dbReference type="NCBI Taxonomy" id="525256"/>
    <lineage>
        <taxon>Bacteria</taxon>
        <taxon>Bacillati</taxon>
        <taxon>Actinomycetota</taxon>
        <taxon>Coriobacteriia</taxon>
        <taxon>Coriobacteriales</taxon>
        <taxon>Atopobiaceae</taxon>
        <taxon>Fannyhessea</taxon>
    </lineage>
</organism>
<dbReference type="Proteomes" id="UP000005947">
    <property type="component" value="Unassembled WGS sequence"/>
</dbReference>
<dbReference type="InterPro" id="IPR035649">
    <property type="entry name" value="EFG_V"/>
</dbReference>
<dbReference type="SUPFAM" id="SSF50447">
    <property type="entry name" value="Translation proteins"/>
    <property type="match status" value="1"/>
</dbReference>
<dbReference type="Pfam" id="PF22042">
    <property type="entry name" value="EF-G_D2"/>
    <property type="match status" value="1"/>
</dbReference>
<dbReference type="InterPro" id="IPR009000">
    <property type="entry name" value="Transl_B-barrel_sf"/>
</dbReference>
<reference evidence="4 5" key="1">
    <citation type="submission" date="2011-02" db="EMBL/GenBank/DDBJ databases">
        <authorList>
            <person name="Muzny D."/>
            <person name="Qin X."/>
            <person name="Buhay C."/>
            <person name="Dugan-Rocha S."/>
            <person name="Ding Y."/>
            <person name="Chen G."/>
            <person name="Hawes A."/>
            <person name="Holder M."/>
            <person name="Jhangiani S."/>
            <person name="Johnson A."/>
            <person name="Khan Z."/>
            <person name="Li Z."/>
            <person name="Liu W."/>
            <person name="Liu X."/>
            <person name="Perez L."/>
            <person name="Shen H."/>
            <person name="Wang Q."/>
            <person name="Watt J."/>
            <person name="Xi L."/>
            <person name="Xin Y."/>
            <person name="Zhou J."/>
            <person name="Deng J."/>
            <person name="Jiang H."/>
            <person name="Liu Y."/>
            <person name="Qu J."/>
            <person name="Song X.-Z."/>
            <person name="Zhang L."/>
            <person name="Villasana D."/>
            <person name="Johnson A."/>
            <person name="Liu J."/>
            <person name="Liyanage D."/>
            <person name="Lorensuhewa L."/>
            <person name="Robinson T."/>
            <person name="Song A."/>
            <person name="Song B.-B."/>
            <person name="Dinh H."/>
            <person name="Thornton R."/>
            <person name="Coyle M."/>
            <person name="Francisco L."/>
            <person name="Jackson L."/>
            <person name="Javaid M."/>
            <person name="Korchina V."/>
            <person name="Kovar C."/>
            <person name="Mata R."/>
            <person name="Mathew T."/>
            <person name="Ngo R."/>
            <person name="Nguyen L."/>
            <person name="Nguyen N."/>
            <person name="Okwuonu G."/>
            <person name="Ongeri F."/>
            <person name="Pham C."/>
            <person name="Simmons D."/>
            <person name="Wilczek-Boney K."/>
            <person name="Hale W."/>
            <person name="Jakkamsetti A."/>
            <person name="Pham P."/>
            <person name="Ruth R."/>
            <person name="San Lucas F."/>
            <person name="Warren J."/>
            <person name="Zhang J."/>
            <person name="Zhao Z."/>
            <person name="Zhou C."/>
            <person name="Zhu D."/>
            <person name="Lee S."/>
            <person name="Bess C."/>
            <person name="Blankenburg K."/>
            <person name="Forbes L."/>
            <person name="Fu Q."/>
            <person name="Gubbala S."/>
            <person name="Hirani K."/>
            <person name="Jayaseelan J.C."/>
            <person name="Lara F."/>
            <person name="Munidasa M."/>
            <person name="Palculict T."/>
            <person name="Patil S."/>
            <person name="Pu L.-L."/>
            <person name="Saada N."/>
            <person name="Tang L."/>
            <person name="Weissenberger G."/>
            <person name="Zhu Y."/>
            <person name="Hemphill L."/>
            <person name="Shang Y."/>
            <person name="Youmans B."/>
            <person name="Ayvaz T."/>
            <person name="Ross M."/>
            <person name="Santibanez J."/>
            <person name="Aqrawi P."/>
            <person name="Gross S."/>
            <person name="Joshi V."/>
            <person name="Fowler G."/>
            <person name="Nazareth L."/>
            <person name="Reid J."/>
            <person name="Worley K."/>
            <person name="Petrosino J."/>
            <person name="Highlander S."/>
            <person name="Gibbs R."/>
        </authorList>
    </citation>
    <scope>NUCLEOTIDE SEQUENCE [LARGE SCALE GENOMIC DNA]</scope>
    <source>
        <strain evidence="4 5">DSM 15829</strain>
    </source>
</reference>
<dbReference type="SUPFAM" id="SSF54211">
    <property type="entry name" value="Ribosomal protein S5 domain 2-like"/>
    <property type="match status" value="1"/>
</dbReference>